<evidence type="ECO:0000256" key="1">
    <source>
        <dbReference type="ARBA" id="ARBA00022737"/>
    </source>
</evidence>
<dbReference type="PROSITE" id="PS50222">
    <property type="entry name" value="EF_HAND_2"/>
    <property type="match status" value="1"/>
</dbReference>
<accession>A0A6P7U9E0</accession>
<dbReference type="KEGG" id="osn:115232292"/>
<evidence type="ECO:0000256" key="2">
    <source>
        <dbReference type="ARBA" id="ARBA00023179"/>
    </source>
</evidence>
<dbReference type="SUPFAM" id="SSF47473">
    <property type="entry name" value="EF-hand"/>
    <property type="match status" value="1"/>
</dbReference>
<dbReference type="Gene3D" id="1.10.238.10">
    <property type="entry name" value="EF-hand"/>
    <property type="match status" value="1"/>
</dbReference>
<evidence type="ECO:0000259" key="3">
    <source>
        <dbReference type="PROSITE" id="PS50222"/>
    </source>
</evidence>
<protein>
    <submittedName>
        <fullName evidence="5 6">Calmodulin-like</fullName>
    </submittedName>
</protein>
<proteinExistence type="predicted"/>
<keyword evidence="1" id="KW-0677">Repeat</keyword>
<feature type="domain" description="EF-hand" evidence="3">
    <location>
        <begin position="62"/>
        <end position="97"/>
    </location>
</feature>
<organism evidence="4 5">
    <name type="scientific">Octopus sinensis</name>
    <name type="common">East Asian common octopus</name>
    <dbReference type="NCBI Taxonomy" id="2607531"/>
    <lineage>
        <taxon>Eukaryota</taxon>
        <taxon>Metazoa</taxon>
        <taxon>Spiralia</taxon>
        <taxon>Lophotrochozoa</taxon>
        <taxon>Mollusca</taxon>
        <taxon>Cephalopoda</taxon>
        <taxon>Coleoidea</taxon>
        <taxon>Octopodiformes</taxon>
        <taxon>Octopoda</taxon>
        <taxon>Incirrata</taxon>
        <taxon>Octopodidae</taxon>
        <taxon>Octopus</taxon>
    </lineage>
</organism>
<name>A0A6P7U9E0_9MOLL</name>
<dbReference type="InterPro" id="IPR011992">
    <property type="entry name" value="EF-hand-dom_pair"/>
</dbReference>
<evidence type="ECO:0000313" key="4">
    <source>
        <dbReference type="Proteomes" id="UP000515154"/>
    </source>
</evidence>
<dbReference type="PANTHER" id="PTHR23048:SF0">
    <property type="entry name" value="CALMODULIN LIKE 3"/>
    <property type="match status" value="1"/>
</dbReference>
<keyword evidence="2" id="KW-0514">Muscle protein</keyword>
<evidence type="ECO:0000313" key="5">
    <source>
        <dbReference type="RefSeq" id="XP_029657977.1"/>
    </source>
</evidence>
<dbReference type="InterPro" id="IPR002048">
    <property type="entry name" value="EF_hand_dom"/>
</dbReference>
<keyword evidence="4" id="KW-1185">Reference proteome</keyword>
<dbReference type="KEGG" id="osn:115232298"/>
<dbReference type="InterPro" id="IPR050230">
    <property type="entry name" value="CALM/Myosin/TropC-like"/>
</dbReference>
<reference evidence="5 6" key="1">
    <citation type="submission" date="2025-08" db="UniProtKB">
        <authorList>
            <consortium name="RefSeq"/>
        </authorList>
    </citation>
    <scope>IDENTIFICATION</scope>
</reference>
<dbReference type="Proteomes" id="UP000515154">
    <property type="component" value="Unplaced"/>
</dbReference>
<dbReference type="CDD" id="cd00051">
    <property type="entry name" value="EFh"/>
    <property type="match status" value="1"/>
</dbReference>
<evidence type="ECO:0000313" key="6">
    <source>
        <dbReference type="RefSeq" id="XP_029657983.1"/>
    </source>
</evidence>
<dbReference type="PANTHER" id="PTHR23048">
    <property type="entry name" value="MYOSIN LIGHT CHAIN 1, 3"/>
    <property type="match status" value="1"/>
</dbReference>
<dbReference type="FunFam" id="1.10.238.10:FF:000001">
    <property type="entry name" value="Calmodulin 1"/>
    <property type="match status" value="1"/>
</dbReference>
<gene>
    <name evidence="5" type="primary">LOC115232292</name>
    <name evidence="6" type="synonym">LOC115232298</name>
</gene>
<sequence length="135" mass="15473">MTNVSQQSPVSDYFVEEELQCEFLKFSTQGFDRISNYIPPKNGVVKFPDLVFALQSLDRKPEKIREILAAFRVIDKEGDGFIQTDLLRHVLTTVGEEYNADEIGTFLKVTEPDVDGNLDYIEFVKKFHPIPRPTS</sequence>
<dbReference type="RefSeq" id="XP_029657983.1">
    <property type="nucleotide sequence ID" value="XM_029802123.1"/>
</dbReference>
<dbReference type="GO" id="GO:0016460">
    <property type="term" value="C:myosin II complex"/>
    <property type="evidence" value="ECO:0007669"/>
    <property type="project" value="TreeGrafter"/>
</dbReference>
<dbReference type="RefSeq" id="XP_029657977.1">
    <property type="nucleotide sequence ID" value="XM_029802117.1"/>
</dbReference>
<dbReference type="GO" id="GO:0005509">
    <property type="term" value="F:calcium ion binding"/>
    <property type="evidence" value="ECO:0007669"/>
    <property type="project" value="InterPro"/>
</dbReference>
<dbReference type="AlphaFoldDB" id="A0A6P7U9E0"/>